<dbReference type="AlphaFoldDB" id="A0A2I2G9Y1"/>
<dbReference type="EMBL" id="MSFO01000004">
    <property type="protein sequence ID" value="PLB49675.1"/>
    <property type="molecule type" value="Genomic_DNA"/>
</dbReference>
<evidence type="ECO:0000313" key="2">
    <source>
        <dbReference type="Proteomes" id="UP000234275"/>
    </source>
</evidence>
<proteinExistence type="predicted"/>
<protein>
    <submittedName>
        <fullName evidence="1">Uncharacterized protein</fullName>
    </submittedName>
</protein>
<reference evidence="1 2" key="1">
    <citation type="submission" date="2016-12" db="EMBL/GenBank/DDBJ databases">
        <title>The genomes of Aspergillus section Nigri reveals drivers in fungal speciation.</title>
        <authorList>
            <consortium name="DOE Joint Genome Institute"/>
            <person name="Vesth T.C."/>
            <person name="Nybo J."/>
            <person name="Theobald S."/>
            <person name="Brandl J."/>
            <person name="Frisvad J.C."/>
            <person name="Nielsen K.F."/>
            <person name="Lyhne E.K."/>
            <person name="Kogle M.E."/>
            <person name="Kuo A."/>
            <person name="Riley R."/>
            <person name="Clum A."/>
            <person name="Nolan M."/>
            <person name="Lipzen A."/>
            <person name="Salamov A."/>
            <person name="Henrissat B."/>
            <person name="Wiebenga A."/>
            <person name="De Vries R.P."/>
            <person name="Grigoriev I.V."/>
            <person name="Mortensen U.H."/>
            <person name="Andersen M.R."/>
            <person name="Baker S.E."/>
        </authorList>
    </citation>
    <scope>NUCLEOTIDE SEQUENCE [LARGE SCALE GENOMIC DNA]</scope>
    <source>
        <strain evidence="1 2">IBT 23096</strain>
    </source>
</reference>
<dbReference type="Proteomes" id="UP000234275">
    <property type="component" value="Unassembled WGS sequence"/>
</dbReference>
<accession>A0A2I2G9Y1</accession>
<dbReference type="GeneID" id="36561003"/>
<dbReference type="RefSeq" id="XP_024704977.1">
    <property type="nucleotide sequence ID" value="XM_024853305.1"/>
</dbReference>
<gene>
    <name evidence="1" type="ORF">P170DRAFT_475967</name>
</gene>
<organism evidence="1 2">
    <name type="scientific">Aspergillus steynii IBT 23096</name>
    <dbReference type="NCBI Taxonomy" id="1392250"/>
    <lineage>
        <taxon>Eukaryota</taxon>
        <taxon>Fungi</taxon>
        <taxon>Dikarya</taxon>
        <taxon>Ascomycota</taxon>
        <taxon>Pezizomycotina</taxon>
        <taxon>Eurotiomycetes</taxon>
        <taxon>Eurotiomycetidae</taxon>
        <taxon>Eurotiales</taxon>
        <taxon>Aspergillaceae</taxon>
        <taxon>Aspergillus</taxon>
        <taxon>Aspergillus subgen. Circumdati</taxon>
    </lineage>
</organism>
<dbReference type="OrthoDB" id="4509844at2759"/>
<comment type="caution">
    <text evidence="1">The sequence shown here is derived from an EMBL/GenBank/DDBJ whole genome shotgun (WGS) entry which is preliminary data.</text>
</comment>
<name>A0A2I2G9Y1_9EURO</name>
<dbReference type="VEuPathDB" id="FungiDB:P170DRAFT_475967"/>
<keyword evidence="2" id="KW-1185">Reference proteome</keyword>
<evidence type="ECO:0000313" key="1">
    <source>
        <dbReference type="EMBL" id="PLB49675.1"/>
    </source>
</evidence>
<sequence>MVLELNGWIPITNLGAGAMIKGIISCGDEKRLRPMALSLQSSDRYNEFPQQLAISFPARLIAMKPFSSTRRIRAQRIMHHPSPSRRALFKQKFLDENEPVFRELHRR</sequence>
<dbReference type="STRING" id="1392250.A0A2I2G9Y1"/>